<protein>
    <submittedName>
        <fullName evidence="2">Recombinase family protein</fullName>
    </submittedName>
</protein>
<gene>
    <name evidence="2" type="ORF">LZ495_33975</name>
</gene>
<proteinExistence type="predicted"/>
<sequence length="90" mass="9849">MPSTIVLYVDHSARRVDRDRVHADTASGARASRPKLERGRQLLRAGDALKVALLGRLSRAVLHLVALGADLRGRSPVFESGRQGLVLRSR</sequence>
<keyword evidence="3" id="KW-1185">Reference proteome</keyword>
<comment type="caution">
    <text evidence="2">The sequence shown here is derived from an EMBL/GenBank/DDBJ whole genome shotgun (WGS) entry which is preliminary data.</text>
</comment>
<dbReference type="EMBL" id="JAKFHA010000031">
    <property type="protein sequence ID" value="MCF2532201.1"/>
    <property type="molecule type" value="Genomic_DNA"/>
</dbReference>
<accession>A0AA41U3V0</accession>
<evidence type="ECO:0000313" key="2">
    <source>
        <dbReference type="EMBL" id="MCF2532201.1"/>
    </source>
</evidence>
<dbReference type="Pfam" id="PF00239">
    <property type="entry name" value="Resolvase"/>
    <property type="match status" value="1"/>
</dbReference>
<dbReference type="Gene3D" id="3.40.50.1390">
    <property type="entry name" value="Resolvase, N-terminal catalytic domain"/>
    <property type="match status" value="1"/>
</dbReference>
<dbReference type="SUPFAM" id="SSF53041">
    <property type="entry name" value="Resolvase-like"/>
    <property type="match status" value="1"/>
</dbReference>
<dbReference type="InterPro" id="IPR006119">
    <property type="entry name" value="Resolv_N"/>
</dbReference>
<dbReference type="InterPro" id="IPR036162">
    <property type="entry name" value="Resolvase-like_N_sf"/>
</dbReference>
<dbReference type="GO" id="GO:0000150">
    <property type="term" value="F:DNA strand exchange activity"/>
    <property type="evidence" value="ECO:0007669"/>
    <property type="project" value="InterPro"/>
</dbReference>
<feature type="domain" description="Resolvase/invertase-type recombinase catalytic" evidence="1">
    <location>
        <begin position="21"/>
        <end position="75"/>
    </location>
</feature>
<name>A0AA41U3V0_9ACTN</name>
<dbReference type="RefSeq" id="WP_235056947.1">
    <property type="nucleotide sequence ID" value="NZ_JAKFHA010000031.1"/>
</dbReference>
<evidence type="ECO:0000259" key="1">
    <source>
        <dbReference type="Pfam" id="PF00239"/>
    </source>
</evidence>
<organism evidence="2 3">
    <name type="scientific">Yinghuangia soli</name>
    <dbReference type="NCBI Taxonomy" id="2908204"/>
    <lineage>
        <taxon>Bacteria</taxon>
        <taxon>Bacillati</taxon>
        <taxon>Actinomycetota</taxon>
        <taxon>Actinomycetes</taxon>
        <taxon>Kitasatosporales</taxon>
        <taxon>Streptomycetaceae</taxon>
        <taxon>Yinghuangia</taxon>
    </lineage>
</organism>
<dbReference type="GO" id="GO:0003677">
    <property type="term" value="F:DNA binding"/>
    <property type="evidence" value="ECO:0007669"/>
    <property type="project" value="InterPro"/>
</dbReference>
<evidence type="ECO:0000313" key="3">
    <source>
        <dbReference type="Proteomes" id="UP001165378"/>
    </source>
</evidence>
<dbReference type="AlphaFoldDB" id="A0AA41U3V0"/>
<dbReference type="Proteomes" id="UP001165378">
    <property type="component" value="Unassembled WGS sequence"/>
</dbReference>
<reference evidence="2" key="1">
    <citation type="submission" date="2022-01" db="EMBL/GenBank/DDBJ databases">
        <title>Genome-Based Taxonomic Classification of the Phylum Actinobacteria.</title>
        <authorList>
            <person name="Gao Y."/>
        </authorList>
    </citation>
    <scope>NUCLEOTIDE SEQUENCE</scope>
    <source>
        <strain evidence="2">KLBMP 8922</strain>
    </source>
</reference>